<dbReference type="EMBL" id="RQZI01000029">
    <property type="protein sequence ID" value="RRC89656.1"/>
    <property type="molecule type" value="Genomic_DNA"/>
</dbReference>
<dbReference type="Gene3D" id="3.40.140.10">
    <property type="entry name" value="Cytidine Deaminase, domain 2"/>
    <property type="match status" value="1"/>
</dbReference>
<comment type="caution">
    <text evidence="1">The sequence shown here is derived from an EMBL/GenBank/DDBJ whole genome shotgun (WGS) entry which is preliminary data.</text>
</comment>
<dbReference type="Pfam" id="PF14424">
    <property type="entry name" value="Toxin-deaminase"/>
    <property type="match status" value="1"/>
</dbReference>
<protein>
    <recommendedName>
        <fullName evidence="3">Deaminase</fullName>
    </recommendedName>
</protein>
<dbReference type="Proteomes" id="UP000277597">
    <property type="component" value="Unassembled WGS sequence"/>
</dbReference>
<evidence type="ECO:0000313" key="1">
    <source>
        <dbReference type="EMBL" id="RRC89656.1"/>
    </source>
</evidence>
<evidence type="ECO:0008006" key="3">
    <source>
        <dbReference type="Google" id="ProtNLM"/>
    </source>
</evidence>
<organism evidence="1 2">
    <name type="scientific">Streptococcus sanguinis</name>
    <dbReference type="NCBI Taxonomy" id="1305"/>
    <lineage>
        <taxon>Bacteria</taxon>
        <taxon>Bacillati</taxon>
        <taxon>Bacillota</taxon>
        <taxon>Bacilli</taxon>
        <taxon>Lactobacillales</taxon>
        <taxon>Streptococcaceae</taxon>
        <taxon>Streptococcus</taxon>
    </lineage>
</organism>
<proteinExistence type="predicted"/>
<gene>
    <name evidence="1" type="ORF">EII39_12330</name>
</gene>
<accession>A0A3P1RXS6</accession>
<dbReference type="InterPro" id="IPR032721">
    <property type="entry name" value="Toxin-deaminase"/>
</dbReference>
<evidence type="ECO:0000313" key="2">
    <source>
        <dbReference type="Proteomes" id="UP000277597"/>
    </source>
</evidence>
<dbReference type="AlphaFoldDB" id="A0A3P1RXS6"/>
<name>A0A3P1RXS6_STRSA</name>
<sequence>MPNSALRNRGNMAIADVQIEGLKSEFVAHSRIHSDTSKGADVADFSMSKEDKIFTTYVEDKFPRFNDTEAKILEDIASQITDPQIKGKITLFTELPPCDSCSNIIEEFKRMFPNIQVDVLWK</sequence>
<reference evidence="1 2" key="1">
    <citation type="submission" date="2018-11" db="EMBL/GenBank/DDBJ databases">
        <title>Genomes From Bacteria Associated with the Canine Oral Cavity: a Test Case for Automated Genome-Based Taxonomic Assignment.</title>
        <authorList>
            <person name="Coil D.A."/>
            <person name="Jospin G."/>
            <person name="Darling A.E."/>
            <person name="Wallis C."/>
            <person name="Davis I.J."/>
            <person name="Harris S."/>
            <person name="Eisen J.A."/>
            <person name="Holcombe L.J."/>
            <person name="O'Flynn C."/>
        </authorList>
    </citation>
    <scope>NUCLEOTIDE SEQUENCE [LARGE SCALE GENOMIC DNA]</scope>
    <source>
        <strain evidence="1 2">OH953</strain>
    </source>
</reference>